<name>A0A9Q1JE60_SYNKA</name>
<organism evidence="1 2">
    <name type="scientific">Synaphobranchus kaupii</name>
    <name type="common">Kaup's arrowtooth eel</name>
    <dbReference type="NCBI Taxonomy" id="118154"/>
    <lineage>
        <taxon>Eukaryota</taxon>
        <taxon>Metazoa</taxon>
        <taxon>Chordata</taxon>
        <taxon>Craniata</taxon>
        <taxon>Vertebrata</taxon>
        <taxon>Euteleostomi</taxon>
        <taxon>Actinopterygii</taxon>
        <taxon>Neopterygii</taxon>
        <taxon>Teleostei</taxon>
        <taxon>Anguilliformes</taxon>
        <taxon>Synaphobranchidae</taxon>
        <taxon>Synaphobranchus</taxon>
    </lineage>
</organism>
<dbReference type="EMBL" id="JAINUF010000001">
    <property type="protein sequence ID" value="KAJ8380984.1"/>
    <property type="molecule type" value="Genomic_DNA"/>
</dbReference>
<evidence type="ECO:0000313" key="1">
    <source>
        <dbReference type="EMBL" id="KAJ8380984.1"/>
    </source>
</evidence>
<accession>A0A9Q1JE60</accession>
<sequence length="67" mass="7283">MCSRVEQGLLDPVVFHRSGVSLPMGERSGKVAAEDMDGPDTTPVSYIISWLAESYGMRGSCISSYRV</sequence>
<gene>
    <name evidence="1" type="ORF">SKAU_G00017620</name>
</gene>
<protein>
    <submittedName>
        <fullName evidence="1">Uncharacterized protein</fullName>
    </submittedName>
</protein>
<evidence type="ECO:0000313" key="2">
    <source>
        <dbReference type="Proteomes" id="UP001152622"/>
    </source>
</evidence>
<comment type="caution">
    <text evidence="1">The sequence shown here is derived from an EMBL/GenBank/DDBJ whole genome shotgun (WGS) entry which is preliminary data.</text>
</comment>
<reference evidence="1" key="1">
    <citation type="journal article" date="2023" name="Science">
        <title>Genome structures resolve the early diversification of teleost fishes.</title>
        <authorList>
            <person name="Parey E."/>
            <person name="Louis A."/>
            <person name="Montfort J."/>
            <person name="Bouchez O."/>
            <person name="Roques C."/>
            <person name="Iampietro C."/>
            <person name="Lluch J."/>
            <person name="Castinel A."/>
            <person name="Donnadieu C."/>
            <person name="Desvignes T."/>
            <person name="Floi Bucao C."/>
            <person name="Jouanno E."/>
            <person name="Wen M."/>
            <person name="Mejri S."/>
            <person name="Dirks R."/>
            <person name="Jansen H."/>
            <person name="Henkel C."/>
            <person name="Chen W.J."/>
            <person name="Zahm M."/>
            <person name="Cabau C."/>
            <person name="Klopp C."/>
            <person name="Thompson A.W."/>
            <person name="Robinson-Rechavi M."/>
            <person name="Braasch I."/>
            <person name="Lecointre G."/>
            <person name="Bobe J."/>
            <person name="Postlethwait J.H."/>
            <person name="Berthelot C."/>
            <person name="Roest Crollius H."/>
            <person name="Guiguen Y."/>
        </authorList>
    </citation>
    <scope>NUCLEOTIDE SEQUENCE</scope>
    <source>
        <strain evidence="1">WJC10195</strain>
    </source>
</reference>
<dbReference type="Proteomes" id="UP001152622">
    <property type="component" value="Chromosome 1"/>
</dbReference>
<dbReference type="AlphaFoldDB" id="A0A9Q1JE60"/>
<keyword evidence="2" id="KW-1185">Reference proteome</keyword>
<proteinExistence type="predicted"/>